<feature type="signal peptide" evidence="1">
    <location>
        <begin position="1"/>
        <end position="23"/>
    </location>
</feature>
<feature type="chain" id="PRO_5037494186" evidence="1">
    <location>
        <begin position="24"/>
        <end position="126"/>
    </location>
</feature>
<evidence type="ECO:0000313" key="3">
    <source>
        <dbReference type="Proteomes" id="UP000663722"/>
    </source>
</evidence>
<keyword evidence="3" id="KW-1185">Reference proteome</keyword>
<reference evidence="2" key="1">
    <citation type="journal article" date="2021" name="Microb. Physiol.">
        <title>Proteogenomic Insights into the Physiology of Marine, Sulfate-Reducing, Filamentous Desulfonema limicola and Desulfonema magnum.</title>
        <authorList>
            <person name="Schnaars V."/>
            <person name="Wohlbrand L."/>
            <person name="Scheve S."/>
            <person name="Hinrichs C."/>
            <person name="Reinhardt R."/>
            <person name="Rabus R."/>
        </authorList>
    </citation>
    <scope>NUCLEOTIDE SEQUENCE</scope>
    <source>
        <strain evidence="2">4be13</strain>
    </source>
</reference>
<organism evidence="2 3">
    <name type="scientific">Desulfonema magnum</name>
    <dbReference type="NCBI Taxonomy" id="45655"/>
    <lineage>
        <taxon>Bacteria</taxon>
        <taxon>Pseudomonadati</taxon>
        <taxon>Thermodesulfobacteriota</taxon>
        <taxon>Desulfobacteria</taxon>
        <taxon>Desulfobacterales</taxon>
        <taxon>Desulfococcaceae</taxon>
        <taxon>Desulfonema</taxon>
    </lineage>
</organism>
<keyword evidence="1" id="KW-0732">Signal</keyword>
<proteinExistence type="predicted"/>
<gene>
    <name evidence="2" type="ORF">dnm_070230</name>
</gene>
<accession>A0A975GRG0</accession>
<sequence length="126" mass="13963">MKCKIVACICALVWMLSLSQALSADIPGEVKDRILICPGGKVVGVESATLGDGRQSYDVDIQAEGANYSNIVSFYRQEAGKRKWRIFNDVDRGYSYILQCHDGRYNIDITVTTKENSVLVRLSILG</sequence>
<evidence type="ECO:0000256" key="1">
    <source>
        <dbReference type="SAM" id="SignalP"/>
    </source>
</evidence>
<dbReference type="EMBL" id="CP061800">
    <property type="protein sequence ID" value="QTA90959.1"/>
    <property type="molecule type" value="Genomic_DNA"/>
</dbReference>
<dbReference type="AlphaFoldDB" id="A0A975GRG0"/>
<name>A0A975GRG0_9BACT</name>
<dbReference type="KEGG" id="dmm:dnm_070230"/>
<evidence type="ECO:0000313" key="2">
    <source>
        <dbReference type="EMBL" id="QTA90959.1"/>
    </source>
</evidence>
<dbReference type="Proteomes" id="UP000663722">
    <property type="component" value="Chromosome"/>
</dbReference>
<protein>
    <submittedName>
        <fullName evidence="2">Uncharacterized protein</fullName>
    </submittedName>
</protein>
<dbReference type="RefSeq" id="WP_207678930.1">
    <property type="nucleotide sequence ID" value="NZ_CP061800.1"/>
</dbReference>